<sequence length="83" mass="9503">MRAMRDLRMAAMKLPKGVTPRKFARALQAWREKKAFSQRDAAEFLGISKRTLENWEQERATPRGYAVVALMKLLAMGVTPKKP</sequence>
<accession>A0ABP9PMT3</accession>
<dbReference type="Proteomes" id="UP001499852">
    <property type="component" value="Unassembled WGS sequence"/>
</dbReference>
<dbReference type="InterPro" id="IPR001387">
    <property type="entry name" value="Cro/C1-type_HTH"/>
</dbReference>
<dbReference type="SMART" id="SM00530">
    <property type="entry name" value="HTH_XRE"/>
    <property type="match status" value="1"/>
</dbReference>
<name>A0ABP9PMT3_9BACT</name>
<dbReference type="Pfam" id="PF13560">
    <property type="entry name" value="HTH_31"/>
    <property type="match status" value="1"/>
</dbReference>
<proteinExistence type="predicted"/>
<evidence type="ECO:0000259" key="1">
    <source>
        <dbReference type="PROSITE" id="PS50943"/>
    </source>
</evidence>
<reference evidence="3" key="1">
    <citation type="journal article" date="2019" name="Int. J. Syst. Evol. Microbiol.">
        <title>The Global Catalogue of Microorganisms (GCM) 10K type strain sequencing project: providing services to taxonomists for standard genome sequencing and annotation.</title>
        <authorList>
            <consortium name="The Broad Institute Genomics Platform"/>
            <consortium name="The Broad Institute Genome Sequencing Center for Infectious Disease"/>
            <person name="Wu L."/>
            <person name="Ma J."/>
        </authorList>
    </citation>
    <scope>NUCLEOTIDE SEQUENCE [LARGE SCALE GENOMIC DNA]</scope>
    <source>
        <strain evidence="3">JCM 18053</strain>
    </source>
</reference>
<protein>
    <recommendedName>
        <fullName evidence="1">HTH cro/C1-type domain-containing protein</fullName>
    </recommendedName>
</protein>
<gene>
    <name evidence="2" type="ORF">GCM10023213_46140</name>
</gene>
<evidence type="ECO:0000313" key="2">
    <source>
        <dbReference type="EMBL" id="GAA5149021.1"/>
    </source>
</evidence>
<keyword evidence="3" id="KW-1185">Reference proteome</keyword>
<dbReference type="Gene3D" id="1.10.260.40">
    <property type="entry name" value="lambda repressor-like DNA-binding domains"/>
    <property type="match status" value="1"/>
</dbReference>
<dbReference type="EMBL" id="BAABIA010000012">
    <property type="protein sequence ID" value="GAA5149021.1"/>
    <property type="molecule type" value="Genomic_DNA"/>
</dbReference>
<organism evidence="2 3">
    <name type="scientific">Prosthecobacter algae</name>
    <dbReference type="NCBI Taxonomy" id="1144682"/>
    <lineage>
        <taxon>Bacteria</taxon>
        <taxon>Pseudomonadati</taxon>
        <taxon>Verrucomicrobiota</taxon>
        <taxon>Verrucomicrobiia</taxon>
        <taxon>Verrucomicrobiales</taxon>
        <taxon>Verrucomicrobiaceae</taxon>
        <taxon>Prosthecobacter</taxon>
    </lineage>
</organism>
<feature type="domain" description="HTH cro/C1-type" evidence="1">
    <location>
        <begin position="27"/>
        <end position="74"/>
    </location>
</feature>
<dbReference type="PROSITE" id="PS50943">
    <property type="entry name" value="HTH_CROC1"/>
    <property type="match status" value="1"/>
</dbReference>
<dbReference type="SUPFAM" id="SSF47413">
    <property type="entry name" value="lambda repressor-like DNA-binding domains"/>
    <property type="match status" value="1"/>
</dbReference>
<comment type="caution">
    <text evidence="2">The sequence shown here is derived from an EMBL/GenBank/DDBJ whole genome shotgun (WGS) entry which is preliminary data.</text>
</comment>
<dbReference type="CDD" id="cd00093">
    <property type="entry name" value="HTH_XRE"/>
    <property type="match status" value="1"/>
</dbReference>
<dbReference type="InterPro" id="IPR010982">
    <property type="entry name" value="Lambda_DNA-bd_dom_sf"/>
</dbReference>
<evidence type="ECO:0000313" key="3">
    <source>
        <dbReference type="Proteomes" id="UP001499852"/>
    </source>
</evidence>